<reference evidence="3 4" key="1">
    <citation type="journal article" date="2018" name="Gigascience">
        <title>Genomes of trombidid mites reveal novel predicted allergens and laterally-transferred genes associated with secondary metabolism.</title>
        <authorList>
            <person name="Dong X."/>
            <person name="Chaisiri K."/>
            <person name="Xia D."/>
            <person name="Armstrong S.D."/>
            <person name="Fang Y."/>
            <person name="Donnelly M.J."/>
            <person name="Kadowaki T."/>
            <person name="McGarry J.W."/>
            <person name="Darby A.C."/>
            <person name="Makepeace B.L."/>
        </authorList>
    </citation>
    <scope>NUCLEOTIDE SEQUENCE [LARGE SCALE GENOMIC DNA]</scope>
    <source>
        <strain evidence="3">UoL-WK</strain>
    </source>
</reference>
<dbReference type="Proteomes" id="UP000285301">
    <property type="component" value="Unassembled WGS sequence"/>
</dbReference>
<feature type="non-terminal residue" evidence="3">
    <location>
        <position position="1"/>
    </location>
</feature>
<dbReference type="GO" id="GO:0004252">
    <property type="term" value="F:serine-type endopeptidase activity"/>
    <property type="evidence" value="ECO:0007669"/>
    <property type="project" value="InterPro"/>
</dbReference>
<feature type="domain" description="Peptidase S1" evidence="2">
    <location>
        <begin position="20"/>
        <end position="265"/>
    </location>
</feature>
<dbReference type="AlphaFoldDB" id="A0A443QE11"/>
<organism evidence="3 4">
    <name type="scientific">Dinothrombium tinctorium</name>
    <dbReference type="NCBI Taxonomy" id="1965070"/>
    <lineage>
        <taxon>Eukaryota</taxon>
        <taxon>Metazoa</taxon>
        <taxon>Ecdysozoa</taxon>
        <taxon>Arthropoda</taxon>
        <taxon>Chelicerata</taxon>
        <taxon>Arachnida</taxon>
        <taxon>Acari</taxon>
        <taxon>Acariformes</taxon>
        <taxon>Trombidiformes</taxon>
        <taxon>Prostigmata</taxon>
        <taxon>Anystina</taxon>
        <taxon>Parasitengona</taxon>
        <taxon>Trombidioidea</taxon>
        <taxon>Trombidiidae</taxon>
        <taxon>Dinothrombium</taxon>
    </lineage>
</organism>
<gene>
    <name evidence="3" type="ORF">B4U79_11992</name>
</gene>
<dbReference type="InterPro" id="IPR043504">
    <property type="entry name" value="Peptidase_S1_PA_chymotrypsin"/>
</dbReference>
<evidence type="ECO:0000256" key="1">
    <source>
        <dbReference type="ARBA" id="ARBA00023157"/>
    </source>
</evidence>
<feature type="non-terminal residue" evidence="3">
    <location>
        <position position="265"/>
    </location>
</feature>
<name>A0A443QE11_9ACAR</name>
<dbReference type="Gene3D" id="2.40.10.10">
    <property type="entry name" value="Trypsin-like serine proteases"/>
    <property type="match status" value="1"/>
</dbReference>
<dbReference type="EMBL" id="NCKU01009569">
    <property type="protein sequence ID" value="RWS01240.1"/>
    <property type="molecule type" value="Genomic_DNA"/>
</dbReference>
<dbReference type="InterPro" id="IPR001254">
    <property type="entry name" value="Trypsin_dom"/>
</dbReference>
<comment type="caution">
    <text evidence="3">The sequence shown here is derived from an EMBL/GenBank/DDBJ whole genome shotgun (WGS) entry which is preliminary data.</text>
</comment>
<accession>A0A443QE11</accession>
<dbReference type="SUPFAM" id="SSF50494">
    <property type="entry name" value="Trypsin-like serine proteases"/>
    <property type="match status" value="1"/>
</dbReference>
<protein>
    <submittedName>
        <fullName evidence="3">Chymotrypsin 1-like protein</fullName>
    </submittedName>
</protein>
<dbReference type="GO" id="GO:0006508">
    <property type="term" value="P:proteolysis"/>
    <property type="evidence" value="ECO:0007669"/>
    <property type="project" value="InterPro"/>
</dbReference>
<dbReference type="PRINTS" id="PR00722">
    <property type="entry name" value="CHYMOTRYPSIN"/>
</dbReference>
<dbReference type="Pfam" id="PF00089">
    <property type="entry name" value="Trypsin"/>
    <property type="match status" value="1"/>
</dbReference>
<sequence>DFAEEIHCGQSNSKGAYTRIIFGEDAEPGEIPWQVRLRMTFRSPDSVKSSFCGGFIWNRNTIITAAHCVQECPQSPNTNVSIVACIGDRKISDNKDGQVCFNALSYKAHPQYSCTTIKNDIAIIKTQDMKVPYFSDDGYGSTNTICEPSLSDYTGKSLFVSGWGRYSHFHEGISDVLQKAPANVVPLTMCRRIYPGIDSTQVCLQGPEGQSVCNGDSGGPAFYVNQNGFAEAVGIASFATENCPWYGIFVYTSVAAFRDFIDANV</sequence>
<dbReference type="OrthoDB" id="5565075at2759"/>
<dbReference type="PANTHER" id="PTHR24252:SF7">
    <property type="entry name" value="HYALIN"/>
    <property type="match status" value="1"/>
</dbReference>
<evidence type="ECO:0000313" key="3">
    <source>
        <dbReference type="EMBL" id="RWS01240.1"/>
    </source>
</evidence>
<dbReference type="PROSITE" id="PS00134">
    <property type="entry name" value="TRYPSIN_HIS"/>
    <property type="match status" value="1"/>
</dbReference>
<evidence type="ECO:0000313" key="4">
    <source>
        <dbReference type="Proteomes" id="UP000285301"/>
    </source>
</evidence>
<keyword evidence="4" id="KW-1185">Reference proteome</keyword>
<proteinExistence type="predicted"/>
<dbReference type="InterPro" id="IPR018114">
    <property type="entry name" value="TRYPSIN_HIS"/>
</dbReference>
<keyword evidence="1" id="KW-1015">Disulfide bond</keyword>
<dbReference type="FunFam" id="2.40.10.10:FF:000068">
    <property type="entry name" value="transmembrane protease serine 2"/>
    <property type="match status" value="1"/>
</dbReference>
<dbReference type="InterPro" id="IPR001314">
    <property type="entry name" value="Peptidase_S1A"/>
</dbReference>
<dbReference type="InterPro" id="IPR009003">
    <property type="entry name" value="Peptidase_S1_PA"/>
</dbReference>
<evidence type="ECO:0000259" key="2">
    <source>
        <dbReference type="PROSITE" id="PS50240"/>
    </source>
</evidence>
<dbReference type="STRING" id="1965070.A0A443QE11"/>
<dbReference type="PANTHER" id="PTHR24252">
    <property type="entry name" value="ACROSIN-RELATED"/>
    <property type="match status" value="1"/>
</dbReference>
<dbReference type="SMART" id="SM00020">
    <property type="entry name" value="Tryp_SPc"/>
    <property type="match status" value="1"/>
</dbReference>
<dbReference type="CDD" id="cd00190">
    <property type="entry name" value="Tryp_SPc"/>
    <property type="match status" value="1"/>
</dbReference>
<dbReference type="PROSITE" id="PS50240">
    <property type="entry name" value="TRYPSIN_DOM"/>
    <property type="match status" value="1"/>
</dbReference>